<dbReference type="EMBL" id="KN833728">
    <property type="protein sequence ID" value="KIK23283.1"/>
    <property type="molecule type" value="Genomic_DNA"/>
</dbReference>
<dbReference type="Proteomes" id="UP000054018">
    <property type="component" value="Unassembled WGS sequence"/>
</dbReference>
<accession>A0A0C9ZUD0</accession>
<dbReference type="AlphaFoldDB" id="A0A0C9ZUD0"/>
<evidence type="ECO:0000256" key="1">
    <source>
        <dbReference type="SAM" id="MobiDB-lite"/>
    </source>
</evidence>
<protein>
    <submittedName>
        <fullName evidence="2">Uncharacterized protein</fullName>
    </submittedName>
</protein>
<dbReference type="HOGENOM" id="CLU_2122028_0_0_1"/>
<name>A0A0C9ZUD0_9AGAM</name>
<gene>
    <name evidence="2" type="ORF">PISMIDRAFT_466671</name>
</gene>
<organism evidence="2 3">
    <name type="scientific">Pisolithus microcarpus 441</name>
    <dbReference type="NCBI Taxonomy" id="765257"/>
    <lineage>
        <taxon>Eukaryota</taxon>
        <taxon>Fungi</taxon>
        <taxon>Dikarya</taxon>
        <taxon>Basidiomycota</taxon>
        <taxon>Agaricomycotina</taxon>
        <taxon>Agaricomycetes</taxon>
        <taxon>Agaricomycetidae</taxon>
        <taxon>Boletales</taxon>
        <taxon>Sclerodermatineae</taxon>
        <taxon>Pisolithaceae</taxon>
        <taxon>Pisolithus</taxon>
    </lineage>
</organism>
<evidence type="ECO:0000313" key="2">
    <source>
        <dbReference type="EMBL" id="KIK23283.1"/>
    </source>
</evidence>
<reference evidence="3" key="2">
    <citation type="submission" date="2015-01" db="EMBL/GenBank/DDBJ databases">
        <title>Evolutionary Origins and Diversification of the Mycorrhizal Mutualists.</title>
        <authorList>
            <consortium name="DOE Joint Genome Institute"/>
            <consortium name="Mycorrhizal Genomics Consortium"/>
            <person name="Kohler A."/>
            <person name="Kuo A."/>
            <person name="Nagy L.G."/>
            <person name="Floudas D."/>
            <person name="Copeland A."/>
            <person name="Barry K.W."/>
            <person name="Cichocki N."/>
            <person name="Veneault-Fourrey C."/>
            <person name="LaButti K."/>
            <person name="Lindquist E.A."/>
            <person name="Lipzen A."/>
            <person name="Lundell T."/>
            <person name="Morin E."/>
            <person name="Murat C."/>
            <person name="Riley R."/>
            <person name="Ohm R."/>
            <person name="Sun H."/>
            <person name="Tunlid A."/>
            <person name="Henrissat B."/>
            <person name="Grigoriev I.V."/>
            <person name="Hibbett D.S."/>
            <person name="Martin F."/>
        </authorList>
    </citation>
    <scope>NUCLEOTIDE SEQUENCE [LARGE SCALE GENOMIC DNA]</scope>
    <source>
        <strain evidence="3">441</strain>
    </source>
</reference>
<evidence type="ECO:0000313" key="3">
    <source>
        <dbReference type="Proteomes" id="UP000054018"/>
    </source>
</evidence>
<keyword evidence="3" id="KW-1185">Reference proteome</keyword>
<feature type="compositionally biased region" description="Basic and acidic residues" evidence="1">
    <location>
        <begin position="104"/>
        <end position="114"/>
    </location>
</feature>
<reference evidence="2 3" key="1">
    <citation type="submission" date="2014-04" db="EMBL/GenBank/DDBJ databases">
        <authorList>
            <consortium name="DOE Joint Genome Institute"/>
            <person name="Kuo A."/>
            <person name="Kohler A."/>
            <person name="Costa M.D."/>
            <person name="Nagy L.G."/>
            <person name="Floudas D."/>
            <person name="Copeland A."/>
            <person name="Barry K.W."/>
            <person name="Cichocki N."/>
            <person name="Veneault-Fourrey C."/>
            <person name="LaButti K."/>
            <person name="Lindquist E.A."/>
            <person name="Lipzen A."/>
            <person name="Lundell T."/>
            <person name="Morin E."/>
            <person name="Murat C."/>
            <person name="Sun H."/>
            <person name="Tunlid A."/>
            <person name="Henrissat B."/>
            <person name="Grigoriev I.V."/>
            <person name="Hibbett D.S."/>
            <person name="Martin F."/>
            <person name="Nordberg H.P."/>
            <person name="Cantor M.N."/>
            <person name="Hua S.X."/>
        </authorList>
    </citation>
    <scope>NUCLEOTIDE SEQUENCE [LARGE SCALE GENOMIC DNA]</scope>
    <source>
        <strain evidence="2 3">441</strain>
    </source>
</reference>
<sequence length="114" mass="12733">MHLAMGAFNFRVVIHTAPEVEEITSMSVFTNQQSSTRCSVKDIPVMTVPLRSLNLHVSKWVLVATPIHGTILIEAKETPAGSIRTQSHIDGEQNVLPPCRHRADRVSEKELTYE</sequence>
<feature type="region of interest" description="Disordered" evidence="1">
    <location>
        <begin position="82"/>
        <end position="114"/>
    </location>
</feature>
<proteinExistence type="predicted"/>